<evidence type="ECO:0000256" key="4">
    <source>
        <dbReference type="ARBA" id="ARBA00022729"/>
    </source>
</evidence>
<keyword evidence="2" id="KW-0813">Transport</keyword>
<sequence length="1226" mass="135877">MNPSGCRFWGASTAWKRAVAILLGLIPFLRAPAAEPAPQSENGTNWVQGLIQRIQSDPSQRGDAERFVVVFREGSVKVVPSSGTEEDAEEGRILQRLDEFNTGRPGQAIVLRLSEATGLDENTLVTVTRDDRLYQRKGRLYRVSLGPTAGGEISIETPAGVVQPNGTEFHLEVDPATGQTRLWVRDGSVTLTNALGEHPIVPPSHPGPTGRDFSLGVMTTNQPPREEDPPAGVRTFNQIIQWVLYHPAILDPGELSGDLRQDSAMQESLAAYERGNLLLARQKYPPTWDSPPRSPADALYRAALLTGAGRIEEAEQLLAPLVTSTTTAPTSGHTRELAQAFEVLGAAVRNEPLTNRPTPQSATAWMAESYYLQSRSDLRDNIALALAAAEKATAARPDFSFAWGRVAELQFSRGDRKAARAAIEQARRLGPDNPQLLALDGYVHAAAGRISEARRAFEEAVLKDGRLGDALLGLGLCLIRQGQKEAGLQFLQMAAAREPQRATLKSYLAKAYELTGNPAAAMDQLRAAERVDPQDPTPRLYSALIKQQENRINEAIADLEKSVEENDNRQLYRSRVLLDQDRAVRGANLAAIYRDAGMADVSVREATRAVSSDYGNSSAHLFLANSYDAFRDPRQITLRYETPWLNELLIAQLLQPVGGGSLSQTVSQQEYSRLFQQDGFGAYSRTEYTSNGDWIESASQFGNFGNTDYSVDVFYESLNGQRPNDDFRGLTVWTKVKQQITPDDSVLLEAVYYDSDGGDNRQLYSPTNALPNLRVQENGPTILAGYHHVWSPENQTLLLTGWVHDDLETSAQRLGSQILLRNKQGDLLPGYGPIFFNNDLQYESALSLFTAELQHIWTLDQDRFTTIVGARYQVGQFDTDSLLNHPKGIPVFPPIKFSGTLATQDLTSDFDRFAAYLYEYWKVQDWLTLVGGVAYDDVSYPINHRYAPISAAEDDQSQVSPKAGFILTPLRDTTLRGSYTRSLGGLSLDQSYRLEPTQVAGFIQSYRSLIPESVVGSVPVPDFETWGLLLDHRFTRTHTYVAVGAERLTSSATQFTGAFDSSFFQPLAPAAVRNELDYEEKSLNATFNQLLGSCWSVGARYRYSVTELEQQFALDAQFGFPHLGSGTTKAKLHSLDGFVLLNLPCGFFSEGQVLWRSQSNEGYADLPGDSFAQVNLFAGYRFLRRRGEIRVGVLNLTDQDYQLNPLSFYAELPRERMFYASLKLEF</sequence>
<dbReference type="GO" id="GO:0044718">
    <property type="term" value="P:siderophore transmembrane transport"/>
    <property type="evidence" value="ECO:0007669"/>
    <property type="project" value="TreeGrafter"/>
</dbReference>
<protein>
    <submittedName>
        <fullName evidence="8">Putative TPR repeat-containing protein</fullName>
    </submittedName>
</protein>
<dbReference type="PANTHER" id="PTHR30069:SF29">
    <property type="entry name" value="HEMOGLOBIN AND HEMOGLOBIN-HAPTOGLOBIN-BINDING PROTEIN 1-RELATED"/>
    <property type="match status" value="1"/>
</dbReference>
<keyword evidence="3" id="KW-0812">Transmembrane</keyword>
<dbReference type="Pfam" id="PF04773">
    <property type="entry name" value="FecR"/>
    <property type="match status" value="1"/>
</dbReference>
<evidence type="ECO:0000256" key="5">
    <source>
        <dbReference type="ARBA" id="ARBA00023136"/>
    </source>
</evidence>
<dbReference type="SUPFAM" id="SSF48452">
    <property type="entry name" value="TPR-like"/>
    <property type="match status" value="2"/>
</dbReference>
<dbReference type="InterPro" id="IPR039426">
    <property type="entry name" value="TonB-dep_rcpt-like"/>
</dbReference>
<organism evidence="8">
    <name type="scientific">uncultured prokaryote EC6</name>
    <dbReference type="NCBI Taxonomy" id="672204"/>
    <lineage>
        <taxon>unclassified sequences</taxon>
        <taxon>environmental samples</taxon>
    </lineage>
</organism>
<dbReference type="Gene3D" id="2.40.170.20">
    <property type="entry name" value="TonB-dependent receptor, beta-barrel domain"/>
    <property type="match status" value="2"/>
</dbReference>
<dbReference type="SMART" id="SM00028">
    <property type="entry name" value="TPR"/>
    <property type="match status" value="5"/>
</dbReference>
<feature type="domain" description="FecR protein" evidence="7">
    <location>
        <begin position="110"/>
        <end position="189"/>
    </location>
</feature>
<evidence type="ECO:0000259" key="7">
    <source>
        <dbReference type="Pfam" id="PF04773"/>
    </source>
</evidence>
<dbReference type="Pfam" id="PF14559">
    <property type="entry name" value="TPR_19"/>
    <property type="match status" value="1"/>
</dbReference>
<evidence type="ECO:0000256" key="3">
    <source>
        <dbReference type="ARBA" id="ARBA00022692"/>
    </source>
</evidence>
<dbReference type="InterPro" id="IPR019734">
    <property type="entry name" value="TPR_rpt"/>
</dbReference>
<dbReference type="InterPro" id="IPR006860">
    <property type="entry name" value="FecR"/>
</dbReference>
<evidence type="ECO:0000256" key="2">
    <source>
        <dbReference type="ARBA" id="ARBA00022448"/>
    </source>
</evidence>
<evidence type="ECO:0000256" key="6">
    <source>
        <dbReference type="ARBA" id="ARBA00023237"/>
    </source>
</evidence>
<dbReference type="AlphaFoldDB" id="D3W8K4"/>
<dbReference type="PANTHER" id="PTHR30069">
    <property type="entry name" value="TONB-DEPENDENT OUTER MEMBRANE RECEPTOR"/>
    <property type="match status" value="1"/>
</dbReference>
<reference evidence="8" key="1">
    <citation type="journal article" date="2010" name="Appl. Environ. Microbiol.">
        <title>Expanding small-molecule functional metagenomics through parallel screening of broad-host-range cosmid environmental DNA libraries in diverse proteobacteria.</title>
        <authorList>
            <person name="Craig J.W."/>
            <person name="Chang F.Y."/>
            <person name="Kim J.H."/>
            <person name="Obiajulu S.C."/>
            <person name="Brady S.F."/>
        </authorList>
    </citation>
    <scope>NUCLEOTIDE SEQUENCE</scope>
</reference>
<dbReference type="InterPro" id="IPR011990">
    <property type="entry name" value="TPR-like_helical_dom_sf"/>
</dbReference>
<keyword evidence="5" id="KW-0472">Membrane</keyword>
<proteinExistence type="predicted"/>
<evidence type="ECO:0000256" key="1">
    <source>
        <dbReference type="ARBA" id="ARBA00004571"/>
    </source>
</evidence>
<dbReference type="EMBL" id="GQ869384">
    <property type="protein sequence ID" value="ACX33953.1"/>
    <property type="molecule type" value="Genomic_DNA"/>
</dbReference>
<name>D3W8K4_9ZZZZ</name>
<dbReference type="InterPro" id="IPR036942">
    <property type="entry name" value="Beta-barrel_TonB_sf"/>
</dbReference>
<keyword evidence="4" id="KW-0732">Signal</keyword>
<accession>D3W8K4</accession>
<dbReference type="Gene3D" id="1.25.40.10">
    <property type="entry name" value="Tetratricopeptide repeat domain"/>
    <property type="match status" value="1"/>
</dbReference>
<keyword evidence="6" id="KW-0998">Cell outer membrane</keyword>
<evidence type="ECO:0000313" key="8">
    <source>
        <dbReference type="EMBL" id="ACX33953.1"/>
    </source>
</evidence>
<comment type="subcellular location">
    <subcellularLocation>
        <location evidence="1">Cell outer membrane</location>
        <topology evidence="1">Multi-pass membrane protein</topology>
    </subcellularLocation>
</comment>
<dbReference type="SUPFAM" id="SSF56935">
    <property type="entry name" value="Porins"/>
    <property type="match status" value="1"/>
</dbReference>